<sequence>MFSDPLIGNSQRISEESQSTNPVNTSYGRSAVLTQLQYINPPYPVNTPPQQFPYSETAYPQVYHPVPQQHTQTTHIQFTPSVNQPQPVTYGSAIYPFEPVQVSPQRSKMFSFVTY</sequence>
<dbReference type="WBParaSite" id="Hba_09346">
    <property type="protein sequence ID" value="Hba_09346"/>
    <property type="gene ID" value="Hba_09346"/>
</dbReference>
<evidence type="ECO:0000313" key="3">
    <source>
        <dbReference type="WBParaSite" id="Hba_09346"/>
    </source>
</evidence>
<accession>A0A1I7WW35</accession>
<evidence type="ECO:0000256" key="1">
    <source>
        <dbReference type="SAM" id="MobiDB-lite"/>
    </source>
</evidence>
<name>A0A1I7WW35_HETBA</name>
<dbReference type="Proteomes" id="UP000095283">
    <property type="component" value="Unplaced"/>
</dbReference>
<dbReference type="AlphaFoldDB" id="A0A1I7WW35"/>
<feature type="region of interest" description="Disordered" evidence="1">
    <location>
        <begin position="1"/>
        <end position="26"/>
    </location>
</feature>
<reference evidence="3" key="1">
    <citation type="submission" date="2016-11" db="UniProtKB">
        <authorList>
            <consortium name="WormBaseParasite"/>
        </authorList>
    </citation>
    <scope>IDENTIFICATION</scope>
</reference>
<keyword evidence="2" id="KW-1185">Reference proteome</keyword>
<organism evidence="2 3">
    <name type="scientific">Heterorhabditis bacteriophora</name>
    <name type="common">Entomopathogenic nematode worm</name>
    <dbReference type="NCBI Taxonomy" id="37862"/>
    <lineage>
        <taxon>Eukaryota</taxon>
        <taxon>Metazoa</taxon>
        <taxon>Ecdysozoa</taxon>
        <taxon>Nematoda</taxon>
        <taxon>Chromadorea</taxon>
        <taxon>Rhabditida</taxon>
        <taxon>Rhabditina</taxon>
        <taxon>Rhabditomorpha</taxon>
        <taxon>Strongyloidea</taxon>
        <taxon>Heterorhabditidae</taxon>
        <taxon>Heterorhabditis</taxon>
    </lineage>
</organism>
<evidence type="ECO:0000313" key="2">
    <source>
        <dbReference type="Proteomes" id="UP000095283"/>
    </source>
</evidence>
<feature type="compositionally biased region" description="Polar residues" evidence="1">
    <location>
        <begin position="8"/>
        <end position="26"/>
    </location>
</feature>
<protein>
    <submittedName>
        <fullName evidence="3">Uncharacterized protein</fullName>
    </submittedName>
</protein>
<proteinExistence type="predicted"/>